<dbReference type="Proteomes" id="UP001165289">
    <property type="component" value="Unassembled WGS sequence"/>
</dbReference>
<organism evidence="1 2">
    <name type="scientific">Oopsacas minuta</name>
    <dbReference type="NCBI Taxonomy" id="111878"/>
    <lineage>
        <taxon>Eukaryota</taxon>
        <taxon>Metazoa</taxon>
        <taxon>Porifera</taxon>
        <taxon>Hexactinellida</taxon>
        <taxon>Hexasterophora</taxon>
        <taxon>Lyssacinosida</taxon>
        <taxon>Leucopsacidae</taxon>
        <taxon>Oopsacas</taxon>
    </lineage>
</organism>
<evidence type="ECO:0000313" key="1">
    <source>
        <dbReference type="EMBL" id="KAI6654642.1"/>
    </source>
</evidence>
<dbReference type="EMBL" id="JAKMXF010000222">
    <property type="protein sequence ID" value="KAI6654642.1"/>
    <property type="molecule type" value="Genomic_DNA"/>
</dbReference>
<reference evidence="1 2" key="1">
    <citation type="journal article" date="2023" name="BMC Biol.">
        <title>The compact genome of the sponge Oopsacas minuta (Hexactinellida) is lacking key metazoan core genes.</title>
        <authorList>
            <person name="Santini S."/>
            <person name="Schenkelaars Q."/>
            <person name="Jourda C."/>
            <person name="Duchesne M."/>
            <person name="Belahbib H."/>
            <person name="Rocher C."/>
            <person name="Selva M."/>
            <person name="Riesgo A."/>
            <person name="Vervoort M."/>
            <person name="Leys S.P."/>
            <person name="Kodjabachian L."/>
            <person name="Le Bivic A."/>
            <person name="Borchiellini C."/>
            <person name="Claverie J.M."/>
            <person name="Renard E."/>
        </authorList>
    </citation>
    <scope>NUCLEOTIDE SEQUENCE [LARGE SCALE GENOMIC DNA]</scope>
    <source>
        <strain evidence="1">SPO-2</strain>
    </source>
</reference>
<evidence type="ECO:0000313" key="2">
    <source>
        <dbReference type="Proteomes" id="UP001165289"/>
    </source>
</evidence>
<name>A0AAV7K0F0_9METZ</name>
<keyword evidence="2" id="KW-1185">Reference proteome</keyword>
<comment type="caution">
    <text evidence="1">The sequence shown here is derived from an EMBL/GenBank/DDBJ whole genome shotgun (WGS) entry which is preliminary data.</text>
</comment>
<sequence>MSQPINEETVDLRPDNDNEVCEEILDSDSTLSNKESLKFIGCGPKGDCMEQWNISDSPSSIFSSNNDVLLLNTDIREDNTDIREDNTDSNTVGYGETDELYSQSMSSLLLNLNGFNTQESRSNILPGNLIICIGYFRKC</sequence>
<gene>
    <name evidence="1" type="ORF">LOD99_1037</name>
</gene>
<dbReference type="AlphaFoldDB" id="A0AAV7K0F0"/>
<accession>A0AAV7K0F0</accession>
<proteinExistence type="predicted"/>
<protein>
    <submittedName>
        <fullName evidence="1">Uncharacterized protein</fullName>
    </submittedName>
</protein>